<sequence length="71" mass="8451">MHVDRKTLKLEKNDLEHQRKHLISEARIKELESDLSLVKAFNKDLQKKNGSEQKQIDQLKEQLEKQAEKLE</sequence>
<organism evidence="2 3">
    <name type="scientific">Racocetra fulgida</name>
    <dbReference type="NCBI Taxonomy" id="60492"/>
    <lineage>
        <taxon>Eukaryota</taxon>
        <taxon>Fungi</taxon>
        <taxon>Fungi incertae sedis</taxon>
        <taxon>Mucoromycota</taxon>
        <taxon>Glomeromycotina</taxon>
        <taxon>Glomeromycetes</taxon>
        <taxon>Diversisporales</taxon>
        <taxon>Gigasporaceae</taxon>
        <taxon>Racocetra</taxon>
    </lineage>
</organism>
<name>A0A9N9JG44_9GLOM</name>
<dbReference type="EMBL" id="CAJVPZ010052571">
    <property type="protein sequence ID" value="CAG8780686.1"/>
    <property type="molecule type" value="Genomic_DNA"/>
</dbReference>
<accession>A0A9N9JG44</accession>
<evidence type="ECO:0000313" key="2">
    <source>
        <dbReference type="EMBL" id="CAG8780686.1"/>
    </source>
</evidence>
<reference evidence="2" key="1">
    <citation type="submission" date="2021-06" db="EMBL/GenBank/DDBJ databases">
        <authorList>
            <person name="Kallberg Y."/>
            <person name="Tangrot J."/>
            <person name="Rosling A."/>
        </authorList>
    </citation>
    <scope>NUCLEOTIDE SEQUENCE</scope>
    <source>
        <strain evidence="2">IN212</strain>
    </source>
</reference>
<feature type="non-terminal residue" evidence="2">
    <location>
        <position position="71"/>
    </location>
</feature>
<comment type="caution">
    <text evidence="2">The sequence shown here is derived from an EMBL/GenBank/DDBJ whole genome shotgun (WGS) entry which is preliminary data.</text>
</comment>
<feature type="coiled-coil region" evidence="1">
    <location>
        <begin position="5"/>
        <end position="69"/>
    </location>
</feature>
<evidence type="ECO:0000256" key="1">
    <source>
        <dbReference type="SAM" id="Coils"/>
    </source>
</evidence>
<proteinExistence type="predicted"/>
<keyword evidence="1" id="KW-0175">Coiled coil</keyword>
<dbReference type="Proteomes" id="UP000789396">
    <property type="component" value="Unassembled WGS sequence"/>
</dbReference>
<gene>
    <name evidence="2" type="ORF">RFULGI_LOCUS15791</name>
</gene>
<protein>
    <submittedName>
        <fullName evidence="2">15665_t:CDS:1</fullName>
    </submittedName>
</protein>
<dbReference type="AlphaFoldDB" id="A0A9N9JG44"/>
<keyword evidence="3" id="KW-1185">Reference proteome</keyword>
<evidence type="ECO:0000313" key="3">
    <source>
        <dbReference type="Proteomes" id="UP000789396"/>
    </source>
</evidence>